<evidence type="ECO:0000313" key="3">
    <source>
        <dbReference type="Proteomes" id="UP000615446"/>
    </source>
</evidence>
<dbReference type="AlphaFoldDB" id="A0A8H3KVX1"/>
<protein>
    <submittedName>
        <fullName evidence="2">CENP-B homolog protein 2-like</fullName>
    </submittedName>
</protein>
<accession>A0A8H3KVX1</accession>
<dbReference type="OrthoDB" id="2350305at2759"/>
<dbReference type="InterPro" id="IPR004875">
    <property type="entry name" value="DDE_SF_endonuclease_dom"/>
</dbReference>
<dbReference type="Pfam" id="PF03184">
    <property type="entry name" value="DDE_1"/>
    <property type="match status" value="1"/>
</dbReference>
<evidence type="ECO:0000259" key="1">
    <source>
        <dbReference type="Pfam" id="PF03184"/>
    </source>
</evidence>
<gene>
    <name evidence="2" type="ORF">RCL2_000328100</name>
</gene>
<dbReference type="PANTHER" id="PTHR19303:SF73">
    <property type="entry name" value="PROTEIN PDC2"/>
    <property type="match status" value="1"/>
</dbReference>
<sequence>MMKQKITLTKIQKYQLCLYTRDNKKTPTKDKRLASEVTNPEAKRHRAVAIPELELAFKEFILTYQHRVILSNVLLIEKTKLLAEELEVPEGSLQGEADSTDGNAIVEALPLLQSKCAEYPPERIYNMDETGLFYWLELDQTLATKQLAGRKKNKERLSITLYTNADGLHKLNPLVIEWLKEFDHQVGQRYGEQRVLLLIDNCKSHKIENLILSYVEVYFLPPNTTSKLQPLDAGIIMAFKKWYRRYHIRWMLEQVEAADTIKNCWNHIKILSNNILLNDIYDNDSILDDELARTIEALNLPNRMEVKEFITIPEEEVVYEIPKDSEVTDLFKNEININHPDEIDDSIEEEIIGIKKALQSLKTVHTFLL</sequence>
<dbReference type="GO" id="GO:0005634">
    <property type="term" value="C:nucleus"/>
    <property type="evidence" value="ECO:0007669"/>
    <property type="project" value="TreeGrafter"/>
</dbReference>
<dbReference type="InterPro" id="IPR050863">
    <property type="entry name" value="CenT-Element_Derived"/>
</dbReference>
<organism evidence="2 3">
    <name type="scientific">Rhizophagus clarus</name>
    <dbReference type="NCBI Taxonomy" id="94130"/>
    <lineage>
        <taxon>Eukaryota</taxon>
        <taxon>Fungi</taxon>
        <taxon>Fungi incertae sedis</taxon>
        <taxon>Mucoromycota</taxon>
        <taxon>Glomeromycotina</taxon>
        <taxon>Glomeromycetes</taxon>
        <taxon>Glomerales</taxon>
        <taxon>Glomeraceae</taxon>
        <taxon>Rhizophagus</taxon>
    </lineage>
</organism>
<dbReference type="GO" id="GO:0003677">
    <property type="term" value="F:DNA binding"/>
    <property type="evidence" value="ECO:0007669"/>
    <property type="project" value="TreeGrafter"/>
</dbReference>
<dbReference type="Proteomes" id="UP000615446">
    <property type="component" value="Unassembled WGS sequence"/>
</dbReference>
<proteinExistence type="predicted"/>
<comment type="caution">
    <text evidence="2">The sequence shown here is derived from an EMBL/GenBank/DDBJ whole genome shotgun (WGS) entry which is preliminary data.</text>
</comment>
<name>A0A8H3KVX1_9GLOM</name>
<evidence type="ECO:0000313" key="2">
    <source>
        <dbReference type="EMBL" id="GES75879.1"/>
    </source>
</evidence>
<reference evidence="2" key="1">
    <citation type="submission" date="2019-10" db="EMBL/GenBank/DDBJ databases">
        <title>Conservation and host-specific expression of non-tandemly repeated heterogenous ribosome RNA gene in arbuscular mycorrhizal fungi.</title>
        <authorList>
            <person name="Maeda T."/>
            <person name="Kobayashi Y."/>
            <person name="Nakagawa T."/>
            <person name="Ezawa T."/>
            <person name="Yamaguchi K."/>
            <person name="Bino T."/>
            <person name="Nishimoto Y."/>
            <person name="Shigenobu S."/>
            <person name="Kawaguchi M."/>
        </authorList>
    </citation>
    <scope>NUCLEOTIDE SEQUENCE</scope>
    <source>
        <strain evidence="2">HR1</strain>
    </source>
</reference>
<dbReference type="PANTHER" id="PTHR19303">
    <property type="entry name" value="TRANSPOSON"/>
    <property type="match status" value="1"/>
</dbReference>
<dbReference type="EMBL" id="BLAL01000018">
    <property type="protein sequence ID" value="GES75879.1"/>
    <property type="molecule type" value="Genomic_DNA"/>
</dbReference>
<feature type="domain" description="DDE-1" evidence="1">
    <location>
        <begin position="177"/>
        <end position="269"/>
    </location>
</feature>